<proteinExistence type="predicted"/>
<evidence type="ECO:0000313" key="3">
    <source>
        <dbReference type="Proteomes" id="UP000780768"/>
    </source>
</evidence>
<keyword evidence="1" id="KW-1133">Transmembrane helix</keyword>
<gene>
    <name evidence="2" type="ORF">K8V65_06345</name>
</gene>
<dbReference type="PIRSF" id="PIRSF016789">
    <property type="entry name" value="DUF454"/>
    <property type="match status" value="1"/>
</dbReference>
<protein>
    <submittedName>
        <fullName evidence="2">YbaN family protein</fullName>
    </submittedName>
</protein>
<dbReference type="Proteomes" id="UP000780768">
    <property type="component" value="Unassembled WGS sequence"/>
</dbReference>
<keyword evidence="1" id="KW-0812">Transmembrane</keyword>
<dbReference type="InterPro" id="IPR007401">
    <property type="entry name" value="DUF454"/>
</dbReference>
<evidence type="ECO:0000256" key="1">
    <source>
        <dbReference type="SAM" id="Phobius"/>
    </source>
</evidence>
<dbReference type="PANTHER" id="PTHR35813:SF1">
    <property type="entry name" value="INNER MEMBRANE PROTEIN YBAN"/>
    <property type="match status" value="1"/>
</dbReference>
<sequence length="125" mass="14552">MLRYLWLTLGCMSFLLGTAGIFLPLLPTVPFYMLALFCFAKGSEKMHRWFVQSDLYKKHAADFMQKKEMTLKAKINVMVTVTLLMGLALWLLPEEMYIGYLIIGTAWTVHVLYFIFGIRTKIKMK</sequence>
<keyword evidence="1" id="KW-0472">Membrane</keyword>
<dbReference type="AlphaFoldDB" id="A0A921HP28"/>
<feature type="transmembrane region" description="Helical" evidence="1">
    <location>
        <begin position="73"/>
        <end position="91"/>
    </location>
</feature>
<evidence type="ECO:0000313" key="2">
    <source>
        <dbReference type="EMBL" id="HJF85262.1"/>
    </source>
</evidence>
<dbReference type="PANTHER" id="PTHR35813">
    <property type="entry name" value="INNER MEMBRANE PROTEIN YBAN"/>
    <property type="match status" value="1"/>
</dbReference>
<name>A0A921HP28_9FIRM</name>
<dbReference type="RefSeq" id="WP_289548389.1">
    <property type="nucleotide sequence ID" value="NZ_CAKMHU010000013.1"/>
</dbReference>
<accession>A0A921HP28</accession>
<reference evidence="2" key="2">
    <citation type="submission" date="2021-09" db="EMBL/GenBank/DDBJ databases">
        <authorList>
            <person name="Gilroy R."/>
        </authorList>
    </citation>
    <scope>NUCLEOTIDE SEQUENCE</scope>
    <source>
        <strain evidence="2">7318</strain>
    </source>
</reference>
<feature type="transmembrane region" description="Helical" evidence="1">
    <location>
        <begin position="97"/>
        <end position="116"/>
    </location>
</feature>
<organism evidence="2 3">
    <name type="scientific">Megamonas hypermegale</name>
    <dbReference type="NCBI Taxonomy" id="158847"/>
    <lineage>
        <taxon>Bacteria</taxon>
        <taxon>Bacillati</taxon>
        <taxon>Bacillota</taxon>
        <taxon>Negativicutes</taxon>
        <taxon>Selenomonadales</taxon>
        <taxon>Selenomonadaceae</taxon>
        <taxon>Megamonas</taxon>
    </lineage>
</organism>
<dbReference type="EMBL" id="DYVR01000174">
    <property type="protein sequence ID" value="HJF85262.1"/>
    <property type="molecule type" value="Genomic_DNA"/>
</dbReference>
<dbReference type="Pfam" id="PF04304">
    <property type="entry name" value="DUF454"/>
    <property type="match status" value="1"/>
</dbReference>
<dbReference type="GO" id="GO:0005886">
    <property type="term" value="C:plasma membrane"/>
    <property type="evidence" value="ECO:0007669"/>
    <property type="project" value="TreeGrafter"/>
</dbReference>
<reference evidence="2" key="1">
    <citation type="journal article" date="2021" name="PeerJ">
        <title>Extensive microbial diversity within the chicken gut microbiome revealed by metagenomics and culture.</title>
        <authorList>
            <person name="Gilroy R."/>
            <person name="Ravi A."/>
            <person name="Getino M."/>
            <person name="Pursley I."/>
            <person name="Horton D.L."/>
            <person name="Alikhan N.F."/>
            <person name="Baker D."/>
            <person name="Gharbi K."/>
            <person name="Hall N."/>
            <person name="Watson M."/>
            <person name="Adriaenssens E.M."/>
            <person name="Foster-Nyarko E."/>
            <person name="Jarju S."/>
            <person name="Secka A."/>
            <person name="Antonio M."/>
            <person name="Oren A."/>
            <person name="Chaudhuri R.R."/>
            <person name="La Ragione R."/>
            <person name="Hildebrand F."/>
            <person name="Pallen M.J."/>
        </authorList>
    </citation>
    <scope>NUCLEOTIDE SEQUENCE</scope>
    <source>
        <strain evidence="2">7318</strain>
    </source>
</reference>
<feature type="transmembrane region" description="Helical" evidence="1">
    <location>
        <begin position="6"/>
        <end position="39"/>
    </location>
</feature>
<comment type="caution">
    <text evidence="2">The sequence shown here is derived from an EMBL/GenBank/DDBJ whole genome shotgun (WGS) entry which is preliminary data.</text>
</comment>